<evidence type="ECO:0000313" key="2">
    <source>
        <dbReference type="Proteomes" id="UP001179483"/>
    </source>
</evidence>
<dbReference type="GO" id="GO:0005975">
    <property type="term" value="P:carbohydrate metabolic process"/>
    <property type="evidence" value="ECO:0007669"/>
    <property type="project" value="InterPro"/>
</dbReference>
<sequence length="648" mass="71460">MADENMDFSRISEDEKINGIKITNVPKYIREKAYLTDFSETLAQLAEMIIQLSVNLSLDPDEALEWARKLQQSISQSEFDSWVATLLDGGPSIFMNTLSELQSTYPNGAPGVALVRETDPAKIYVWNGTSWEDFGDYQGVEVKDKTVSTPKLADLAVTNQKLDTDIKDALNYYDFTLTDGKFVSKTGAIGDGLTYAHTSLIYLPAGEIVEVKAGGSASVSVISKYDSSGTFLSNLQSGEDKLGTYTIRSTGDGIWVRITNNTLYLPHDKVYVKSLDLIDNSSIDKSKLTSDLQKEIGYMPSELVYGEFITSSSHAQGVGKVGIGPTYIRTKPIPLKAGEAIEFYAVSSASTLALSIVDASGNFEKVGIVGSETSEPLKYFKAHEDCYVVITNNTAIVPEEDFYVKKKVADELSITPQLLKKPIISFQFDDGNATDSEIKDTFDDFGLKCGFAVPTSVSDISKYYAWQNDGFEVLSHSINGETMTNTMDTVEAERRMKESKGTLEELGLNITGWVTPSSSLGSNHLSAVGKYYEFAYTVSLGNFNNDGTQIPYDTFETDTRKLKRVSLESTTYENIIAAIDKTIEDVGFLTFYAHDFSRGLTTDILNNVLTYLKSKVDGGECLVLKPTDAYKHFYSVRHSDLLNLINPL</sequence>
<dbReference type="AlphaFoldDB" id="A0AAE9XL44"/>
<accession>A0AAE9XL44</accession>
<evidence type="ECO:0000313" key="1">
    <source>
        <dbReference type="EMBL" id="WCG38422.1"/>
    </source>
</evidence>
<dbReference type="InterPro" id="IPR011330">
    <property type="entry name" value="Glyco_hydro/deAcase_b/a-brl"/>
</dbReference>
<dbReference type="SUPFAM" id="SSF88713">
    <property type="entry name" value="Glycoside hydrolase/deacetylase"/>
    <property type="match status" value="1"/>
</dbReference>
<dbReference type="EMBL" id="CP116590">
    <property type="protein sequence ID" value="WCG38422.1"/>
    <property type="molecule type" value="Genomic_DNA"/>
</dbReference>
<organism evidence="1 2">
    <name type="scientific">Aerococcus urinaeequi</name>
    <dbReference type="NCBI Taxonomy" id="51665"/>
    <lineage>
        <taxon>Bacteria</taxon>
        <taxon>Bacillati</taxon>
        <taxon>Bacillota</taxon>
        <taxon>Bacilli</taxon>
        <taxon>Lactobacillales</taxon>
        <taxon>Aerococcaceae</taxon>
        <taxon>Aerococcus</taxon>
    </lineage>
</organism>
<dbReference type="Gene3D" id="3.20.20.370">
    <property type="entry name" value="Glycoside hydrolase/deacetylase"/>
    <property type="match status" value="1"/>
</dbReference>
<dbReference type="RefSeq" id="WP_271736448.1">
    <property type="nucleotide sequence ID" value="NZ_CP116590.1"/>
</dbReference>
<gene>
    <name evidence="1" type="ORF">PML80_03620</name>
</gene>
<name>A0AAE9XL44_9LACT</name>
<reference evidence="1" key="1">
    <citation type="submission" date="2023-01" db="EMBL/GenBank/DDBJ databases">
        <title>Oxazolidinone resistance genes in florfenicol resistant enterococci from beef cattle and veal calves at slaughter.</title>
        <authorList>
            <person name="Biggel M."/>
        </authorList>
    </citation>
    <scope>NUCLEOTIDE SEQUENCE</scope>
    <source>
        <strain evidence="1">K79-1</strain>
    </source>
</reference>
<proteinExistence type="predicted"/>
<dbReference type="Proteomes" id="UP001179483">
    <property type="component" value="Chromosome"/>
</dbReference>
<protein>
    <submittedName>
        <fullName evidence="1">DUF2334 domain-containing protein</fullName>
    </submittedName>
</protein>